<evidence type="ECO:0000259" key="17">
    <source>
        <dbReference type="Pfam" id="PF08544"/>
    </source>
</evidence>
<dbReference type="SUPFAM" id="SSF54211">
    <property type="entry name" value="Ribosomal protein S5 domain 2-like"/>
    <property type="match status" value="1"/>
</dbReference>
<dbReference type="EC" id="2.7.1.6" evidence="3"/>
<evidence type="ECO:0000256" key="12">
    <source>
        <dbReference type="ARBA" id="ARBA00023221"/>
    </source>
</evidence>
<dbReference type="FunFam" id="1.20.1440.340:FF:000003">
    <property type="entry name" value="GAL1p Galactokinase"/>
    <property type="match status" value="1"/>
</dbReference>
<evidence type="ECO:0000256" key="8">
    <source>
        <dbReference type="ARBA" id="ARBA00022840"/>
    </source>
</evidence>
<evidence type="ECO:0000256" key="13">
    <source>
        <dbReference type="ARBA" id="ARBA00023277"/>
    </source>
</evidence>
<keyword evidence="9" id="KW-0444">Lipid biosynthesis</keyword>
<evidence type="ECO:0000259" key="16">
    <source>
        <dbReference type="Pfam" id="PF00288"/>
    </source>
</evidence>
<evidence type="ECO:0000256" key="2">
    <source>
        <dbReference type="ARBA" id="ARBA00006566"/>
    </source>
</evidence>
<dbReference type="Pfam" id="PF00288">
    <property type="entry name" value="GHMP_kinases_N"/>
    <property type="match status" value="1"/>
</dbReference>
<dbReference type="Gene3D" id="1.20.1440.340">
    <property type="match status" value="1"/>
</dbReference>
<dbReference type="InterPro" id="IPR006204">
    <property type="entry name" value="GHMP_kinase_N_dom"/>
</dbReference>
<dbReference type="PRINTS" id="PR00959">
    <property type="entry name" value="MEVGALKINASE"/>
</dbReference>
<dbReference type="Proteomes" id="UP001302812">
    <property type="component" value="Unassembled WGS sequence"/>
</dbReference>
<dbReference type="GO" id="GO:0006012">
    <property type="term" value="P:galactose metabolic process"/>
    <property type="evidence" value="ECO:0007669"/>
    <property type="project" value="UniProtKB-KW"/>
</dbReference>
<dbReference type="PRINTS" id="PR00473">
    <property type="entry name" value="GALCTOKINASE"/>
</dbReference>
<dbReference type="InterPro" id="IPR019539">
    <property type="entry name" value="GalKase_N"/>
</dbReference>
<comment type="similarity">
    <text evidence="2">Belongs to the GHMP kinase family. GalK subfamily.</text>
</comment>
<keyword evidence="7" id="KW-0418">Kinase</keyword>
<dbReference type="GO" id="GO:0016126">
    <property type="term" value="P:sterol biosynthetic process"/>
    <property type="evidence" value="ECO:0007669"/>
    <property type="project" value="UniProtKB-KW"/>
</dbReference>
<dbReference type="SUPFAM" id="SSF55060">
    <property type="entry name" value="GHMP Kinase, C-terminal domain"/>
    <property type="match status" value="1"/>
</dbReference>
<keyword evidence="13" id="KW-0119">Carbohydrate metabolism</keyword>
<dbReference type="InterPro" id="IPR006206">
    <property type="entry name" value="Mevalonate/galactokinase"/>
</dbReference>
<evidence type="ECO:0000313" key="19">
    <source>
        <dbReference type="EMBL" id="KAK4115930.1"/>
    </source>
</evidence>
<dbReference type="FunFam" id="3.30.230.10:FF:000102">
    <property type="entry name" value="Similar to galactokinase"/>
    <property type="match status" value="1"/>
</dbReference>
<organism evidence="19 20">
    <name type="scientific">Canariomyces notabilis</name>
    <dbReference type="NCBI Taxonomy" id="2074819"/>
    <lineage>
        <taxon>Eukaryota</taxon>
        <taxon>Fungi</taxon>
        <taxon>Dikarya</taxon>
        <taxon>Ascomycota</taxon>
        <taxon>Pezizomycotina</taxon>
        <taxon>Sordariomycetes</taxon>
        <taxon>Sordariomycetidae</taxon>
        <taxon>Sordariales</taxon>
        <taxon>Chaetomiaceae</taxon>
        <taxon>Canariomyces</taxon>
    </lineage>
</organism>
<keyword evidence="5" id="KW-0808">Transferase</keyword>
<keyword evidence="8" id="KW-0067">ATP-binding</keyword>
<evidence type="ECO:0000256" key="7">
    <source>
        <dbReference type="ARBA" id="ARBA00022777"/>
    </source>
</evidence>
<comment type="catalytic activity">
    <reaction evidence="15">
        <text>alpha-D-galactose + ATP = alpha-D-galactose 1-phosphate + ADP + H(+)</text>
        <dbReference type="Rhea" id="RHEA:13553"/>
        <dbReference type="ChEBI" id="CHEBI:15378"/>
        <dbReference type="ChEBI" id="CHEBI:28061"/>
        <dbReference type="ChEBI" id="CHEBI:30616"/>
        <dbReference type="ChEBI" id="CHEBI:58336"/>
        <dbReference type="ChEBI" id="CHEBI:456216"/>
        <dbReference type="EC" id="2.7.1.6"/>
    </reaction>
    <physiologicalReaction direction="left-to-right" evidence="15">
        <dbReference type="Rhea" id="RHEA:13554"/>
    </physiologicalReaction>
</comment>
<keyword evidence="12" id="KW-0443">Lipid metabolism</keyword>
<dbReference type="GO" id="GO:0005829">
    <property type="term" value="C:cytosol"/>
    <property type="evidence" value="ECO:0007669"/>
    <property type="project" value="TreeGrafter"/>
</dbReference>
<keyword evidence="9" id="KW-0752">Steroid biosynthesis</keyword>
<dbReference type="PROSITE" id="PS00627">
    <property type="entry name" value="GHMP_KINASES_ATP"/>
    <property type="match status" value="1"/>
</dbReference>
<dbReference type="InterPro" id="IPR006203">
    <property type="entry name" value="GHMP_knse_ATP-bd_CS"/>
</dbReference>
<feature type="domain" description="GHMP kinase C-terminal" evidence="17">
    <location>
        <begin position="423"/>
        <end position="491"/>
    </location>
</feature>
<dbReference type="PROSITE" id="PS00106">
    <property type="entry name" value="GALACTOKINASE"/>
    <property type="match status" value="1"/>
</dbReference>
<sequence length="527" mass="57265">MAGTVPIAHSLGDIYPTDELQSQTERWKQLLDKFWHLHRHAPEFISRSPGRVNIIGEHIDYSLYSVLPMAITADALLAVSTDLTPTKEGTFKIQIANVQEQKFPAHEFDIPYDAVDINATVHEWTNYFKSGLRGALELLRKKHGADFKPKSMKILMDGTVPAGGGLSSSAAFVTASALAVMVANGEQTVDKTELTELAIVSERAVGVNSGGMDQSASVFSERGSALFVSFSPRLQARPVQFPKTNPELIFLICQSFVTSDKFVTGPIHYNLRVVECSLAAAYLNAVLNPPGTRLPADASPLGISLHGFQETYFAITEQATGQDKDDAAQLSSLIDLTKQAVTKDEGYTREEIASVLGLSVADLEAQFMSRFPVRAERFKLRQRALHVFSEAQRVLRFMAMLEGDNPELAAQIAAGGDTSAYSEALGALLNESQDSCRDLYECSCDEIDQICDIARKAGAVGSRLTGAGWGGCTVHLVPRDRGAEVATALGMHYYLKRPLTQEQQQTAMVKSTPGSGSAIYLVKDGKL</sequence>
<dbReference type="PANTHER" id="PTHR10457">
    <property type="entry name" value="MEVALONATE KINASE/GALACTOKINASE"/>
    <property type="match status" value="1"/>
</dbReference>
<evidence type="ECO:0000256" key="15">
    <source>
        <dbReference type="ARBA" id="ARBA00049538"/>
    </source>
</evidence>
<accession>A0AAN6TL31</accession>
<evidence type="ECO:0000259" key="18">
    <source>
        <dbReference type="Pfam" id="PF10509"/>
    </source>
</evidence>
<protein>
    <recommendedName>
        <fullName evidence="4">Galactokinase</fullName>
        <ecNumber evidence="3">2.7.1.6</ecNumber>
    </recommendedName>
    <alternativeName>
        <fullName evidence="14">Galactose kinase</fullName>
    </alternativeName>
</protein>
<evidence type="ECO:0000256" key="5">
    <source>
        <dbReference type="ARBA" id="ARBA00022679"/>
    </source>
</evidence>
<dbReference type="PIRSF" id="PIRSF000530">
    <property type="entry name" value="Galactokinase"/>
    <property type="match status" value="1"/>
</dbReference>
<comment type="caution">
    <text evidence="19">The sequence shown here is derived from an EMBL/GenBank/DDBJ whole genome shotgun (WGS) entry which is preliminary data.</text>
</comment>
<dbReference type="EMBL" id="MU853334">
    <property type="protein sequence ID" value="KAK4115930.1"/>
    <property type="molecule type" value="Genomic_DNA"/>
</dbReference>
<keyword evidence="12" id="KW-0753">Steroid metabolism</keyword>
<dbReference type="RefSeq" id="XP_064673500.1">
    <property type="nucleotide sequence ID" value="XM_064814534.1"/>
</dbReference>
<keyword evidence="10" id="KW-0299">Galactose metabolism</keyword>
<evidence type="ECO:0000256" key="4">
    <source>
        <dbReference type="ARBA" id="ARBA00019487"/>
    </source>
</evidence>
<keyword evidence="9" id="KW-0756">Sterol biosynthesis</keyword>
<evidence type="ECO:0000313" key="20">
    <source>
        <dbReference type="Proteomes" id="UP001302812"/>
    </source>
</evidence>
<feature type="domain" description="GHMP kinase N-terminal" evidence="16">
    <location>
        <begin position="133"/>
        <end position="220"/>
    </location>
</feature>
<evidence type="ECO:0000256" key="10">
    <source>
        <dbReference type="ARBA" id="ARBA00023144"/>
    </source>
</evidence>
<keyword evidence="11" id="KW-1207">Sterol metabolism</keyword>
<dbReference type="AlphaFoldDB" id="A0AAN6TL31"/>
<evidence type="ECO:0000256" key="6">
    <source>
        <dbReference type="ARBA" id="ARBA00022741"/>
    </source>
</evidence>
<dbReference type="InterPro" id="IPR014721">
    <property type="entry name" value="Ribsml_uS5_D2-typ_fold_subgr"/>
</dbReference>
<evidence type="ECO:0000256" key="1">
    <source>
        <dbReference type="ARBA" id="ARBA00004947"/>
    </source>
</evidence>
<dbReference type="Pfam" id="PF08544">
    <property type="entry name" value="GHMP_kinases_C"/>
    <property type="match status" value="1"/>
</dbReference>
<dbReference type="Pfam" id="PF10509">
    <property type="entry name" value="GalKase_gal_bdg"/>
    <property type="match status" value="1"/>
</dbReference>
<comment type="pathway">
    <text evidence="1">Carbohydrate metabolism; galactose metabolism.</text>
</comment>
<proteinExistence type="inferred from homology"/>
<keyword evidence="6" id="KW-0547">Nucleotide-binding</keyword>
<evidence type="ECO:0000256" key="14">
    <source>
        <dbReference type="ARBA" id="ARBA00029590"/>
    </source>
</evidence>
<dbReference type="PANTHER" id="PTHR10457:SF7">
    <property type="entry name" value="GALACTOKINASE-RELATED"/>
    <property type="match status" value="1"/>
</dbReference>
<reference evidence="19" key="2">
    <citation type="submission" date="2023-05" db="EMBL/GenBank/DDBJ databases">
        <authorList>
            <consortium name="Lawrence Berkeley National Laboratory"/>
            <person name="Steindorff A."/>
            <person name="Hensen N."/>
            <person name="Bonometti L."/>
            <person name="Westerberg I."/>
            <person name="Brannstrom I.O."/>
            <person name="Guillou S."/>
            <person name="Cros-Aarteil S."/>
            <person name="Calhoun S."/>
            <person name="Haridas S."/>
            <person name="Kuo A."/>
            <person name="Mondo S."/>
            <person name="Pangilinan J."/>
            <person name="Riley R."/>
            <person name="Labutti K."/>
            <person name="Andreopoulos B."/>
            <person name="Lipzen A."/>
            <person name="Chen C."/>
            <person name="Yanf M."/>
            <person name="Daum C."/>
            <person name="Ng V."/>
            <person name="Clum A."/>
            <person name="Ohm R."/>
            <person name="Martin F."/>
            <person name="Silar P."/>
            <person name="Natvig D."/>
            <person name="Lalanne C."/>
            <person name="Gautier V."/>
            <person name="Ament-Velasquez S.L."/>
            <person name="Kruys A."/>
            <person name="Hutchinson M.I."/>
            <person name="Powell A.J."/>
            <person name="Barry K."/>
            <person name="Miller A.N."/>
            <person name="Grigoriev I.V."/>
            <person name="Debuchy R."/>
            <person name="Gladieux P."/>
            <person name="Thoren M.H."/>
            <person name="Johannesson H."/>
        </authorList>
    </citation>
    <scope>NUCLEOTIDE SEQUENCE</scope>
    <source>
        <strain evidence="19">CBS 508.74</strain>
    </source>
</reference>
<evidence type="ECO:0000256" key="9">
    <source>
        <dbReference type="ARBA" id="ARBA00023011"/>
    </source>
</evidence>
<dbReference type="InterPro" id="IPR020568">
    <property type="entry name" value="Ribosomal_Su5_D2-typ_SF"/>
</dbReference>
<feature type="domain" description="Galactokinase N-terminal" evidence="18">
    <location>
        <begin position="38"/>
        <end position="80"/>
    </location>
</feature>
<evidence type="ECO:0000256" key="11">
    <source>
        <dbReference type="ARBA" id="ARBA00023166"/>
    </source>
</evidence>
<keyword evidence="20" id="KW-1185">Reference proteome</keyword>
<reference evidence="19" key="1">
    <citation type="journal article" date="2023" name="Mol. Phylogenet. Evol.">
        <title>Genome-scale phylogeny and comparative genomics of the fungal order Sordariales.</title>
        <authorList>
            <person name="Hensen N."/>
            <person name="Bonometti L."/>
            <person name="Westerberg I."/>
            <person name="Brannstrom I.O."/>
            <person name="Guillou S."/>
            <person name="Cros-Aarteil S."/>
            <person name="Calhoun S."/>
            <person name="Haridas S."/>
            <person name="Kuo A."/>
            <person name="Mondo S."/>
            <person name="Pangilinan J."/>
            <person name="Riley R."/>
            <person name="LaButti K."/>
            <person name="Andreopoulos B."/>
            <person name="Lipzen A."/>
            <person name="Chen C."/>
            <person name="Yan M."/>
            <person name="Daum C."/>
            <person name="Ng V."/>
            <person name="Clum A."/>
            <person name="Steindorff A."/>
            <person name="Ohm R.A."/>
            <person name="Martin F."/>
            <person name="Silar P."/>
            <person name="Natvig D.O."/>
            <person name="Lalanne C."/>
            <person name="Gautier V."/>
            <person name="Ament-Velasquez S.L."/>
            <person name="Kruys A."/>
            <person name="Hutchinson M.I."/>
            <person name="Powell A.J."/>
            <person name="Barry K."/>
            <person name="Miller A.N."/>
            <person name="Grigoriev I.V."/>
            <person name="Debuchy R."/>
            <person name="Gladieux P."/>
            <person name="Hiltunen Thoren M."/>
            <person name="Johannesson H."/>
        </authorList>
    </citation>
    <scope>NUCLEOTIDE SEQUENCE</scope>
    <source>
        <strain evidence="19">CBS 508.74</strain>
    </source>
</reference>
<dbReference type="Gene3D" id="3.30.70.3170">
    <property type="match status" value="1"/>
</dbReference>
<dbReference type="NCBIfam" id="TIGR00131">
    <property type="entry name" value="gal_kin"/>
    <property type="match status" value="1"/>
</dbReference>
<dbReference type="GeneID" id="89938659"/>
<gene>
    <name evidence="19" type="ORF">N656DRAFT_775927</name>
</gene>
<dbReference type="GO" id="GO:0004335">
    <property type="term" value="F:galactokinase activity"/>
    <property type="evidence" value="ECO:0007669"/>
    <property type="project" value="UniProtKB-EC"/>
</dbReference>
<dbReference type="InterPro" id="IPR019741">
    <property type="entry name" value="Galactokinase_CS"/>
</dbReference>
<dbReference type="InterPro" id="IPR000705">
    <property type="entry name" value="Galactokinase"/>
</dbReference>
<dbReference type="Gene3D" id="3.30.230.10">
    <property type="match status" value="1"/>
</dbReference>
<dbReference type="InterPro" id="IPR036554">
    <property type="entry name" value="GHMP_kinase_C_sf"/>
</dbReference>
<dbReference type="InterPro" id="IPR013750">
    <property type="entry name" value="GHMP_kinase_C_dom"/>
</dbReference>
<evidence type="ECO:0000256" key="3">
    <source>
        <dbReference type="ARBA" id="ARBA00012315"/>
    </source>
</evidence>
<dbReference type="GO" id="GO:0005524">
    <property type="term" value="F:ATP binding"/>
    <property type="evidence" value="ECO:0007669"/>
    <property type="project" value="UniProtKB-KW"/>
</dbReference>
<name>A0AAN6TL31_9PEZI</name>